<organism evidence="1 2">
    <name type="scientific">Amylocarpus encephaloides</name>
    <dbReference type="NCBI Taxonomy" id="45428"/>
    <lineage>
        <taxon>Eukaryota</taxon>
        <taxon>Fungi</taxon>
        <taxon>Dikarya</taxon>
        <taxon>Ascomycota</taxon>
        <taxon>Pezizomycotina</taxon>
        <taxon>Leotiomycetes</taxon>
        <taxon>Helotiales</taxon>
        <taxon>Helotiales incertae sedis</taxon>
        <taxon>Amylocarpus</taxon>
    </lineage>
</organism>
<dbReference type="Proteomes" id="UP000824998">
    <property type="component" value="Unassembled WGS sequence"/>
</dbReference>
<name>A0A9P7YAK5_9HELO</name>
<sequence length="73" mass="8767">MKQVNFRPLNSRSWVLQEQALSPRVLYFIETAIFWDCRQERWFGDGHYLGSGVGHGDIRMIDELYDFENLDWI</sequence>
<comment type="caution">
    <text evidence="1">The sequence shown here is derived from an EMBL/GenBank/DDBJ whole genome shotgun (WGS) entry which is preliminary data.</text>
</comment>
<accession>A0A9P7YAK5</accession>
<dbReference type="OrthoDB" id="5125733at2759"/>
<evidence type="ECO:0000313" key="2">
    <source>
        <dbReference type="Proteomes" id="UP000824998"/>
    </source>
</evidence>
<protein>
    <submittedName>
        <fullName evidence="1">Uncharacterized protein</fullName>
    </submittedName>
</protein>
<proteinExistence type="predicted"/>
<reference evidence="1" key="1">
    <citation type="journal article" date="2021" name="IMA Fungus">
        <title>Genomic characterization of three marine fungi, including Emericellopsis atlantica sp. nov. with signatures of a generalist lifestyle and marine biomass degradation.</title>
        <authorList>
            <person name="Hagestad O.C."/>
            <person name="Hou L."/>
            <person name="Andersen J.H."/>
            <person name="Hansen E.H."/>
            <person name="Altermark B."/>
            <person name="Li C."/>
            <person name="Kuhnert E."/>
            <person name="Cox R.J."/>
            <person name="Crous P.W."/>
            <person name="Spatafora J.W."/>
            <person name="Lail K."/>
            <person name="Amirebrahimi M."/>
            <person name="Lipzen A."/>
            <person name="Pangilinan J."/>
            <person name="Andreopoulos W."/>
            <person name="Hayes R.D."/>
            <person name="Ng V."/>
            <person name="Grigoriev I.V."/>
            <person name="Jackson S.A."/>
            <person name="Sutton T.D.S."/>
            <person name="Dobson A.D.W."/>
            <person name="Rama T."/>
        </authorList>
    </citation>
    <scope>NUCLEOTIDE SEQUENCE</scope>
    <source>
        <strain evidence="1">TRa018bII</strain>
    </source>
</reference>
<dbReference type="AlphaFoldDB" id="A0A9P7YAK5"/>
<gene>
    <name evidence="1" type="ORF">BJ875DRAFT_474721</name>
</gene>
<keyword evidence="2" id="KW-1185">Reference proteome</keyword>
<evidence type="ECO:0000313" key="1">
    <source>
        <dbReference type="EMBL" id="KAG9229488.1"/>
    </source>
</evidence>
<dbReference type="EMBL" id="MU251763">
    <property type="protein sequence ID" value="KAG9229488.1"/>
    <property type="molecule type" value="Genomic_DNA"/>
</dbReference>